<dbReference type="Proteomes" id="UP000424462">
    <property type="component" value="Plasmid pCOCCU"/>
</dbReference>
<dbReference type="PROSITE" id="PS50994">
    <property type="entry name" value="INTEGRASE"/>
    <property type="match status" value="1"/>
</dbReference>
<name>A0A6B8VT33_9CORY</name>
<dbReference type="PANTHER" id="PTHR35004:SF8">
    <property type="entry name" value="TRANSPOSASE RV3428C-RELATED"/>
    <property type="match status" value="1"/>
</dbReference>
<keyword evidence="4" id="KW-1185">Reference proteome</keyword>
<feature type="domain" description="Integrase catalytic" evidence="2">
    <location>
        <begin position="1"/>
        <end position="139"/>
    </location>
</feature>
<dbReference type="InterPro" id="IPR036397">
    <property type="entry name" value="RNaseH_sf"/>
</dbReference>
<evidence type="ECO:0000313" key="3">
    <source>
        <dbReference type="EMBL" id="QGU08742.1"/>
    </source>
</evidence>
<evidence type="ECO:0000256" key="1">
    <source>
        <dbReference type="ARBA" id="ARBA00009277"/>
    </source>
</evidence>
<dbReference type="InterPro" id="IPR054353">
    <property type="entry name" value="IstA-like_C"/>
</dbReference>
<sequence>MFTVAAANEKMGAWIDCHVKALNYLGKLPAVIVPDNASTATYQPKKNSSYRATTSRYADFADYYDITVVPTRPAKPRDKAAVERAVQIAYTRILGYFHGEQFYTLDELNEAIAERLADINDVMTRPDGSTRRQRFNEDEAPMMRDLPRMAFTEVSWRSAKVDRNWHISCDYQYYSVPFALVGKTLRARLTTDLVSIFDGDRLVAEHTRMHGFRYRYSTDVTHGPSGDTDAHNVLTRDELLAWAGSFGPATITVITMILDRNRASVPRGLTLSRNILANLGRKHDKTTLEPACAQLLDKQLAPTMSVLKRLQADIAHARPTTTAQPTPGLPRQVDLSRLSDAVFIRPTSHFDDDQEGK</sequence>
<dbReference type="SUPFAM" id="SSF53098">
    <property type="entry name" value="Ribonuclease H-like"/>
    <property type="match status" value="1"/>
</dbReference>
<dbReference type="AlphaFoldDB" id="A0A6B8VT33"/>
<dbReference type="GO" id="GO:0015074">
    <property type="term" value="P:DNA integration"/>
    <property type="evidence" value="ECO:0007669"/>
    <property type="project" value="InterPro"/>
</dbReference>
<dbReference type="Gene3D" id="3.30.420.10">
    <property type="entry name" value="Ribonuclease H-like superfamily/Ribonuclease H"/>
    <property type="match status" value="1"/>
</dbReference>
<dbReference type="PANTHER" id="PTHR35004">
    <property type="entry name" value="TRANSPOSASE RV3428C-RELATED"/>
    <property type="match status" value="1"/>
</dbReference>
<dbReference type="GO" id="GO:0003676">
    <property type="term" value="F:nucleic acid binding"/>
    <property type="evidence" value="ECO:0007669"/>
    <property type="project" value="InterPro"/>
</dbReference>
<dbReference type="EMBL" id="CP046456">
    <property type="protein sequence ID" value="QGU08742.1"/>
    <property type="molecule type" value="Genomic_DNA"/>
</dbReference>
<dbReference type="KEGG" id="cok:COCCU_14260"/>
<dbReference type="Pfam" id="PF22483">
    <property type="entry name" value="Mu-transpos_C_2"/>
    <property type="match status" value="1"/>
</dbReference>
<evidence type="ECO:0000259" key="2">
    <source>
        <dbReference type="PROSITE" id="PS50994"/>
    </source>
</evidence>
<organism evidence="3 4">
    <name type="scientific">Corynebacterium occultum</name>
    <dbReference type="NCBI Taxonomy" id="2675219"/>
    <lineage>
        <taxon>Bacteria</taxon>
        <taxon>Bacillati</taxon>
        <taxon>Actinomycetota</taxon>
        <taxon>Actinomycetes</taxon>
        <taxon>Mycobacteriales</taxon>
        <taxon>Corynebacteriaceae</taxon>
        <taxon>Corynebacterium</taxon>
    </lineage>
</organism>
<accession>A0A6B8VT33</accession>
<comment type="similarity">
    <text evidence="1">Belongs to the transposase IS21/IS408/IS1162 family.</text>
</comment>
<reference evidence="3 4" key="1">
    <citation type="submission" date="2019-11" db="EMBL/GenBank/DDBJ databases">
        <title>Complete genome sequence of Corynebacterium kalinowskii 1959, a novel Corynebacterium species isolated from soil of a small paddock in Vilsendorf, Germany.</title>
        <authorList>
            <person name="Schaffert L."/>
            <person name="Ruwe M."/>
            <person name="Milse J."/>
            <person name="Hanuschka K."/>
            <person name="Ortseifen V."/>
            <person name="Droste J."/>
            <person name="Brandt D."/>
            <person name="Schlueter L."/>
            <person name="Kutter Y."/>
            <person name="Vinke S."/>
            <person name="Viehoefer P."/>
            <person name="Jacob L."/>
            <person name="Luebke N.-C."/>
            <person name="Schulte-Berndt E."/>
            <person name="Hain C."/>
            <person name="Linder M."/>
            <person name="Schmidt P."/>
            <person name="Wollenschlaeger L."/>
            <person name="Luttermann T."/>
            <person name="Thieme E."/>
            <person name="Hassa J."/>
            <person name="Haak M."/>
            <person name="Wittchen M."/>
            <person name="Mentz A."/>
            <person name="Persicke M."/>
            <person name="Busche T."/>
            <person name="Ruckert C."/>
        </authorList>
    </citation>
    <scope>NUCLEOTIDE SEQUENCE [LARGE SCALE GENOMIC DNA]</scope>
    <source>
        <strain evidence="3 4">2039</strain>
        <plasmid evidence="4">pcoccu</plasmid>
    </source>
</reference>
<dbReference type="InterPro" id="IPR001584">
    <property type="entry name" value="Integrase_cat-core"/>
</dbReference>
<gene>
    <name evidence="3" type="ORF">COCCU_14260</name>
</gene>
<evidence type="ECO:0000313" key="4">
    <source>
        <dbReference type="Proteomes" id="UP000424462"/>
    </source>
</evidence>
<keyword evidence="3" id="KW-0614">Plasmid</keyword>
<dbReference type="InterPro" id="IPR012337">
    <property type="entry name" value="RNaseH-like_sf"/>
</dbReference>
<geneLocation type="plasmid" evidence="4">
    <name>pcoccu</name>
</geneLocation>
<protein>
    <submittedName>
        <fullName evidence="3">Integrase core domain protein</fullName>
    </submittedName>
</protein>
<dbReference type="RefSeq" id="WP_231598966.1">
    <property type="nucleotide sequence ID" value="NZ_CP046456.1"/>
</dbReference>
<proteinExistence type="inferred from homology"/>